<feature type="non-terminal residue" evidence="1">
    <location>
        <position position="1"/>
    </location>
</feature>
<sequence>ITCKEFKDVDAVDNAPVLYSSLLDYHPTWSMKIISIILEQRFIADDSSQDTASVSHQLALTYILYAHCAQEANQDCGVSFLFSMLENTLSEQCISMLWSNRRLNHSLCSSPIDEVFVSNISEQFGLNVKFLDYWINCIKQHPPSQCMLLQKLFPNDFVFSEATGLSSKRPFGAQISTEEIKEVAASLVAEVILLEMTKLLTVVVFMDRRMYFTFY</sequence>
<dbReference type="PANTHER" id="PTHR12792:SF0">
    <property type="entry name" value="SEPARIN"/>
    <property type="match status" value="1"/>
</dbReference>
<dbReference type="GO" id="GO:0051307">
    <property type="term" value="P:meiotic chromosome separation"/>
    <property type="evidence" value="ECO:0007669"/>
    <property type="project" value="TreeGrafter"/>
</dbReference>
<dbReference type="Proteomes" id="UP000287651">
    <property type="component" value="Unassembled WGS sequence"/>
</dbReference>
<name>A0A444FTZ3_ENSVE</name>
<gene>
    <name evidence="1" type="ORF">B296_00017415</name>
</gene>
<dbReference type="GO" id="GO:0006508">
    <property type="term" value="P:proteolysis"/>
    <property type="evidence" value="ECO:0007669"/>
    <property type="project" value="InterPro"/>
</dbReference>
<dbReference type="GO" id="GO:0005737">
    <property type="term" value="C:cytoplasm"/>
    <property type="evidence" value="ECO:0007669"/>
    <property type="project" value="TreeGrafter"/>
</dbReference>
<accession>A0A444FTZ3</accession>
<evidence type="ECO:0000313" key="1">
    <source>
        <dbReference type="EMBL" id="RRT82784.1"/>
    </source>
</evidence>
<proteinExistence type="predicted"/>
<comment type="caution">
    <text evidence="1">The sequence shown here is derived from an EMBL/GenBank/DDBJ whole genome shotgun (WGS) entry which is preliminary data.</text>
</comment>
<dbReference type="GO" id="GO:0005634">
    <property type="term" value="C:nucleus"/>
    <property type="evidence" value="ECO:0007669"/>
    <property type="project" value="InterPro"/>
</dbReference>
<dbReference type="EMBL" id="AMZH03000629">
    <property type="protein sequence ID" value="RRT82784.1"/>
    <property type="molecule type" value="Genomic_DNA"/>
</dbReference>
<protein>
    <submittedName>
        <fullName evidence="1">Uncharacterized protein</fullName>
    </submittedName>
</protein>
<dbReference type="GO" id="GO:0004197">
    <property type="term" value="F:cysteine-type endopeptidase activity"/>
    <property type="evidence" value="ECO:0007669"/>
    <property type="project" value="InterPro"/>
</dbReference>
<organism evidence="1 2">
    <name type="scientific">Ensete ventricosum</name>
    <name type="common">Abyssinian banana</name>
    <name type="synonym">Musa ensete</name>
    <dbReference type="NCBI Taxonomy" id="4639"/>
    <lineage>
        <taxon>Eukaryota</taxon>
        <taxon>Viridiplantae</taxon>
        <taxon>Streptophyta</taxon>
        <taxon>Embryophyta</taxon>
        <taxon>Tracheophyta</taxon>
        <taxon>Spermatophyta</taxon>
        <taxon>Magnoliopsida</taxon>
        <taxon>Liliopsida</taxon>
        <taxon>Zingiberales</taxon>
        <taxon>Musaceae</taxon>
        <taxon>Ensete</taxon>
    </lineage>
</organism>
<dbReference type="InterPro" id="IPR005314">
    <property type="entry name" value="Peptidase_C50"/>
</dbReference>
<reference evidence="1 2" key="1">
    <citation type="journal article" date="2014" name="Agronomy (Basel)">
        <title>A Draft Genome Sequence for Ensete ventricosum, the Drought-Tolerant Tree Against Hunger.</title>
        <authorList>
            <person name="Harrison J."/>
            <person name="Moore K.A."/>
            <person name="Paszkiewicz K."/>
            <person name="Jones T."/>
            <person name="Grant M."/>
            <person name="Ambacheew D."/>
            <person name="Muzemil S."/>
            <person name="Studholme D.J."/>
        </authorList>
    </citation>
    <scope>NUCLEOTIDE SEQUENCE [LARGE SCALE GENOMIC DNA]</scope>
</reference>
<dbReference type="PANTHER" id="PTHR12792">
    <property type="entry name" value="EXTRA SPINDLE POLES 1-RELATED"/>
    <property type="match status" value="1"/>
</dbReference>
<dbReference type="GO" id="GO:0072686">
    <property type="term" value="C:mitotic spindle"/>
    <property type="evidence" value="ECO:0007669"/>
    <property type="project" value="TreeGrafter"/>
</dbReference>
<dbReference type="AlphaFoldDB" id="A0A444FTZ3"/>
<evidence type="ECO:0000313" key="2">
    <source>
        <dbReference type="Proteomes" id="UP000287651"/>
    </source>
</evidence>